<dbReference type="InterPro" id="IPR032675">
    <property type="entry name" value="LRR_dom_sf"/>
</dbReference>
<proteinExistence type="predicted"/>
<gene>
    <name evidence="3" type="primary">LOC113203046</name>
</gene>
<dbReference type="SMART" id="SM00256">
    <property type="entry name" value="FBOX"/>
    <property type="match status" value="1"/>
</dbReference>
<dbReference type="SUPFAM" id="SSF52047">
    <property type="entry name" value="RNI-like"/>
    <property type="match status" value="1"/>
</dbReference>
<keyword evidence="2" id="KW-1185">Reference proteome</keyword>
<dbReference type="Proteomes" id="UP000504606">
    <property type="component" value="Unplaced"/>
</dbReference>
<dbReference type="KEGG" id="foc:113203046"/>
<reference evidence="3" key="1">
    <citation type="journal article" date="2018" name="Proc. Natl. Acad. Sci. U.S.A.">
        <title>Phylogenomics and the evolution of hemipteroid insects.</title>
        <authorList>
            <person name="Johnson K.P."/>
            <person name="Dietrich C.H."/>
            <person name="Friedrich F."/>
            <person name="Beutel R.G."/>
            <person name="Wipfler B."/>
            <person name="Peters R.S."/>
            <person name="Allen J.M."/>
            <person name="Petersen M."/>
            <person name="Donath A."/>
            <person name="Walden K.K."/>
            <person name="Kozlov A.M."/>
            <person name="Podsiadlowski L."/>
            <person name="Mayer C."/>
            <person name="Meusemann K."/>
            <person name="Vasilikopoulos A."/>
            <person name="Waterhouse R.M."/>
            <person name="Cameron S.L."/>
            <person name="Weirauch C."/>
            <person name="Swanson D.R."/>
            <person name="Percy D.M."/>
            <person name="Hardy N.B."/>
            <person name="Terry I."/>
            <person name="Liu S."/>
            <person name="Zhou X."/>
            <person name="Misof B."/>
            <person name="Robertson H.M."/>
            <person name="Yoshizawa K."/>
        </authorList>
    </citation>
    <scope>NUCLEOTIDE SEQUENCE</scope>
    <source>
        <tissue evidence="3">Whole organism</tissue>
    </source>
</reference>
<evidence type="ECO:0000313" key="2">
    <source>
        <dbReference type="Proteomes" id="UP000504606"/>
    </source>
</evidence>
<dbReference type="InterPro" id="IPR001810">
    <property type="entry name" value="F-box_dom"/>
</dbReference>
<reference evidence="3" key="2">
    <citation type="submission" date="2025-08" db="UniProtKB">
        <authorList>
            <consortium name="RefSeq"/>
        </authorList>
    </citation>
    <scope>IDENTIFICATION</scope>
    <source>
        <tissue evidence="3">Whole organism</tissue>
    </source>
</reference>
<accession>A0A9C6XB89</accession>
<dbReference type="OrthoDB" id="9856535at2759"/>
<sequence>MAESLVNMELLPDDVLITVLQFLDVEDVLACRLVCKRLCGLALDQYVWRHRSLADDHPRAGAVLLLAPCLKMLTVTGRVPTLAATTTGCAVESLELRSRDADPFSPAEYSLAVLKQEALGRLRRLKVAGMDRGVSTGPDVLARTIASCSGLESLEVLGWLPELSRPIVRGPSAPSLTRFHCLANERAASFVYSILASHAPTLEEVSTGTDFPFQETVTAKFLAKLPRLRSLRCENPIGGLEAVAASPTLCEVSFELYPEDLDQFNILQQFLHRAGHLRSVHLSNCAEGLFTDVLFAEVVEALLAGPSRHLERLALQGFKEVRPLLLALPLLRSLHHLDLDAEPDEDVLKGITPATAPALTLLELGQLPVGQCPHAWMHGPAVQAMLRQNPSLHILLRLNTFSIMCDPLDCGSCGLACHQEVRWGWEEERKVSIGIFSHGPAQCPAPDDHALAFDWQRGDDGKAMVTWIHM</sequence>
<dbReference type="GeneID" id="113203046"/>
<dbReference type="InterPro" id="IPR036047">
    <property type="entry name" value="F-box-like_dom_sf"/>
</dbReference>
<dbReference type="PANTHER" id="PTHR38926">
    <property type="entry name" value="F-BOX DOMAIN CONTAINING PROTEIN, EXPRESSED"/>
    <property type="match status" value="1"/>
</dbReference>
<dbReference type="AlphaFoldDB" id="A0A9C6XB89"/>
<organism evidence="2 3">
    <name type="scientific">Frankliniella occidentalis</name>
    <name type="common">Western flower thrips</name>
    <name type="synonym">Euthrips occidentalis</name>
    <dbReference type="NCBI Taxonomy" id="133901"/>
    <lineage>
        <taxon>Eukaryota</taxon>
        <taxon>Metazoa</taxon>
        <taxon>Ecdysozoa</taxon>
        <taxon>Arthropoda</taxon>
        <taxon>Hexapoda</taxon>
        <taxon>Insecta</taxon>
        <taxon>Pterygota</taxon>
        <taxon>Neoptera</taxon>
        <taxon>Paraneoptera</taxon>
        <taxon>Thysanoptera</taxon>
        <taxon>Terebrantia</taxon>
        <taxon>Thripoidea</taxon>
        <taxon>Thripidae</taxon>
        <taxon>Frankliniella</taxon>
    </lineage>
</organism>
<dbReference type="SUPFAM" id="SSF81383">
    <property type="entry name" value="F-box domain"/>
    <property type="match status" value="1"/>
</dbReference>
<dbReference type="Pfam" id="PF12937">
    <property type="entry name" value="F-box-like"/>
    <property type="match status" value="1"/>
</dbReference>
<dbReference type="PROSITE" id="PS50181">
    <property type="entry name" value="FBOX"/>
    <property type="match status" value="1"/>
</dbReference>
<evidence type="ECO:0000313" key="3">
    <source>
        <dbReference type="RefSeq" id="XP_052132408.1"/>
    </source>
</evidence>
<name>A0A9C6XB89_FRAOC</name>
<dbReference type="Gene3D" id="3.80.10.10">
    <property type="entry name" value="Ribonuclease Inhibitor"/>
    <property type="match status" value="2"/>
</dbReference>
<protein>
    <submittedName>
        <fullName evidence="3">Uncharacterized protein LOC113203046</fullName>
    </submittedName>
</protein>
<dbReference type="PANTHER" id="PTHR38926:SF5">
    <property type="entry name" value="F-BOX AND LEUCINE-RICH REPEAT PROTEIN 6"/>
    <property type="match status" value="1"/>
</dbReference>
<dbReference type="RefSeq" id="XP_052132408.1">
    <property type="nucleotide sequence ID" value="XM_052276448.1"/>
</dbReference>
<evidence type="ECO:0000259" key="1">
    <source>
        <dbReference type="PROSITE" id="PS50181"/>
    </source>
</evidence>
<feature type="domain" description="F-box" evidence="1">
    <location>
        <begin position="5"/>
        <end position="51"/>
    </location>
</feature>